<dbReference type="GO" id="GO:0003700">
    <property type="term" value="F:DNA-binding transcription factor activity"/>
    <property type="evidence" value="ECO:0007669"/>
    <property type="project" value="TreeGrafter"/>
</dbReference>
<dbReference type="Proteomes" id="UP000886860">
    <property type="component" value="Unassembled WGS sequence"/>
</dbReference>
<keyword evidence="4" id="KW-0804">Transcription</keyword>
<dbReference type="GO" id="GO:0032993">
    <property type="term" value="C:protein-DNA complex"/>
    <property type="evidence" value="ECO:0007669"/>
    <property type="project" value="TreeGrafter"/>
</dbReference>
<evidence type="ECO:0000259" key="5">
    <source>
        <dbReference type="Pfam" id="PF03466"/>
    </source>
</evidence>
<dbReference type="PANTHER" id="PTHR30346">
    <property type="entry name" value="TRANSCRIPTIONAL DUAL REGULATOR HCAR-RELATED"/>
    <property type="match status" value="1"/>
</dbReference>
<evidence type="ECO:0000313" key="7">
    <source>
        <dbReference type="Proteomes" id="UP000886860"/>
    </source>
</evidence>
<evidence type="ECO:0000256" key="4">
    <source>
        <dbReference type="ARBA" id="ARBA00023163"/>
    </source>
</evidence>
<dbReference type="Pfam" id="PF03466">
    <property type="entry name" value="LysR_substrate"/>
    <property type="match status" value="1"/>
</dbReference>
<dbReference type="GO" id="GO:0003677">
    <property type="term" value="F:DNA binding"/>
    <property type="evidence" value="ECO:0007669"/>
    <property type="project" value="UniProtKB-KW"/>
</dbReference>
<dbReference type="InterPro" id="IPR005119">
    <property type="entry name" value="LysR_subst-bd"/>
</dbReference>
<accession>A0A9D1GH24</accession>
<proteinExistence type="inferred from homology"/>
<comment type="similarity">
    <text evidence="1">Belongs to the LysR transcriptional regulatory family.</text>
</comment>
<dbReference type="SUPFAM" id="SSF53850">
    <property type="entry name" value="Periplasmic binding protein-like II"/>
    <property type="match status" value="1"/>
</dbReference>
<dbReference type="EMBL" id="DVKS01000041">
    <property type="protein sequence ID" value="HIT40923.1"/>
    <property type="molecule type" value="Genomic_DNA"/>
</dbReference>
<dbReference type="PANTHER" id="PTHR30346:SF28">
    <property type="entry name" value="HTH-TYPE TRANSCRIPTIONAL REGULATOR CYNR"/>
    <property type="match status" value="1"/>
</dbReference>
<reference evidence="6" key="2">
    <citation type="journal article" date="2021" name="PeerJ">
        <title>Extensive microbial diversity within the chicken gut microbiome revealed by metagenomics and culture.</title>
        <authorList>
            <person name="Gilroy R."/>
            <person name="Ravi A."/>
            <person name="Getino M."/>
            <person name="Pursley I."/>
            <person name="Horton D.L."/>
            <person name="Alikhan N.F."/>
            <person name="Baker D."/>
            <person name="Gharbi K."/>
            <person name="Hall N."/>
            <person name="Watson M."/>
            <person name="Adriaenssens E.M."/>
            <person name="Foster-Nyarko E."/>
            <person name="Jarju S."/>
            <person name="Secka A."/>
            <person name="Antonio M."/>
            <person name="Oren A."/>
            <person name="Chaudhuri R.R."/>
            <person name="La Ragione R."/>
            <person name="Hildebrand F."/>
            <person name="Pallen M.J."/>
        </authorList>
    </citation>
    <scope>NUCLEOTIDE SEQUENCE</scope>
    <source>
        <strain evidence="6">CHK123-3438</strain>
    </source>
</reference>
<gene>
    <name evidence="6" type="ORF">IAB60_02300</name>
</gene>
<feature type="non-terminal residue" evidence="6">
    <location>
        <position position="1"/>
    </location>
</feature>
<keyword evidence="3" id="KW-0238">DNA-binding</keyword>
<evidence type="ECO:0000256" key="3">
    <source>
        <dbReference type="ARBA" id="ARBA00023125"/>
    </source>
</evidence>
<dbReference type="AlphaFoldDB" id="A0A9D1GH24"/>
<evidence type="ECO:0000256" key="1">
    <source>
        <dbReference type="ARBA" id="ARBA00009437"/>
    </source>
</evidence>
<name>A0A9D1GH24_9FIRM</name>
<dbReference type="CDD" id="cd05466">
    <property type="entry name" value="PBP2_LTTR_substrate"/>
    <property type="match status" value="1"/>
</dbReference>
<sequence>LGFVTLTENDKTNDEYIHIYFENILLAVPRSHPLAAHAAPPGKPFATADLSAFRNEKFVLMFRDSTLRQVIDPLFSEAGFAPQILFETSSNLTLRNMVKNRIACSLISHNYAREQEDIAYFYLPSRPMWELCATYKKGHYLTKAASEFLELAIRHYRKTAQENGQSIV</sequence>
<keyword evidence="2" id="KW-0805">Transcription regulation</keyword>
<evidence type="ECO:0000313" key="6">
    <source>
        <dbReference type="EMBL" id="HIT40923.1"/>
    </source>
</evidence>
<dbReference type="Gene3D" id="3.40.190.290">
    <property type="match status" value="1"/>
</dbReference>
<protein>
    <submittedName>
        <fullName evidence="6">LysR family transcriptional regulator substrate-binding protein</fullName>
    </submittedName>
</protein>
<evidence type="ECO:0000256" key="2">
    <source>
        <dbReference type="ARBA" id="ARBA00023015"/>
    </source>
</evidence>
<comment type="caution">
    <text evidence="6">The sequence shown here is derived from an EMBL/GenBank/DDBJ whole genome shotgun (WGS) entry which is preliminary data.</text>
</comment>
<feature type="domain" description="LysR substrate-binding" evidence="5">
    <location>
        <begin position="13"/>
        <end position="155"/>
    </location>
</feature>
<organism evidence="6 7">
    <name type="scientific">Candidatus Caccovicinus merdipullorum</name>
    <dbReference type="NCBI Taxonomy" id="2840724"/>
    <lineage>
        <taxon>Bacteria</taxon>
        <taxon>Bacillati</taxon>
        <taxon>Bacillota</taxon>
        <taxon>Clostridia</taxon>
        <taxon>Eubacteriales</taxon>
        <taxon>Candidatus Caccovicinus</taxon>
    </lineage>
</organism>
<reference evidence="6" key="1">
    <citation type="submission" date="2020-10" db="EMBL/GenBank/DDBJ databases">
        <authorList>
            <person name="Gilroy R."/>
        </authorList>
    </citation>
    <scope>NUCLEOTIDE SEQUENCE</scope>
    <source>
        <strain evidence="6">CHK123-3438</strain>
    </source>
</reference>